<dbReference type="Pfam" id="PF08005">
    <property type="entry name" value="PHR"/>
    <property type="match status" value="1"/>
</dbReference>
<evidence type="ECO:0000313" key="1">
    <source>
        <dbReference type="EnsemblMetazoa" id="PPA36449.1"/>
    </source>
</evidence>
<dbReference type="InterPro" id="IPR012983">
    <property type="entry name" value="PHR"/>
</dbReference>
<evidence type="ECO:0000313" key="2">
    <source>
        <dbReference type="Proteomes" id="UP000005239"/>
    </source>
</evidence>
<reference evidence="1" key="2">
    <citation type="submission" date="2022-06" db="UniProtKB">
        <authorList>
            <consortium name="EnsemblMetazoa"/>
        </authorList>
    </citation>
    <scope>IDENTIFICATION</scope>
    <source>
        <strain evidence="1">PS312</strain>
    </source>
</reference>
<accession>A0A8R1UQW5</accession>
<dbReference type="PANTHER" id="PTHR45943">
    <property type="entry name" value="E3 UBIQUITIN-PROTEIN LIGASE MYCBP2"/>
    <property type="match status" value="1"/>
</dbReference>
<dbReference type="AlphaFoldDB" id="A0A2A6CXF1"/>
<dbReference type="InterPro" id="IPR038648">
    <property type="entry name" value="PHR_sf"/>
</dbReference>
<reference evidence="2" key="1">
    <citation type="journal article" date="2008" name="Nat. Genet.">
        <title>The Pristionchus pacificus genome provides a unique perspective on nematode lifestyle and parasitism.</title>
        <authorList>
            <person name="Dieterich C."/>
            <person name="Clifton S.W."/>
            <person name="Schuster L.N."/>
            <person name="Chinwalla A."/>
            <person name="Delehaunty K."/>
            <person name="Dinkelacker I."/>
            <person name="Fulton L."/>
            <person name="Fulton R."/>
            <person name="Godfrey J."/>
            <person name="Minx P."/>
            <person name="Mitreva M."/>
            <person name="Roeseler W."/>
            <person name="Tian H."/>
            <person name="Witte H."/>
            <person name="Yang S.P."/>
            <person name="Wilson R.K."/>
            <person name="Sommer R.J."/>
        </authorList>
    </citation>
    <scope>NUCLEOTIDE SEQUENCE [LARGE SCALE GENOMIC DNA]</scope>
    <source>
        <strain evidence="2">PS312</strain>
    </source>
</reference>
<dbReference type="Proteomes" id="UP000005239">
    <property type="component" value="Unassembled WGS sequence"/>
</dbReference>
<accession>A0A2A6CXF1</accession>
<gene>
    <name evidence="1" type="primary">WBGene00274818</name>
</gene>
<name>A0A2A6CXF1_PRIPA</name>
<sequence>MLIFRDIFSMESCSVVRRFKRVVELYKTYRSVDAIQFKTDRDIRLVGIGVYFRKGKSIGSTRILKILGDNEDTAEEVASSNEVNRDSPSYEISRVSFKNPCLIPANEWHVITVMRENVELSAFGSDGKDRVEADGVVFDFRRSKFTPKVFECQKYGLIPEIYFELQIELGDIKLKYQQQQAELQKKYQQQQAEVEELKEKLIQAWLAQFPHLIFDSTLQTVKTTLKFNDLEKLDKLLVTIQLENGNNIYYDNVKPFELFAMIDGKRENADLKLLEKGSDCSFKGVMGNYAYFSIFSARLKIVKFFKVSIADSKIQLELINELKTTDLIPFENQPLYFIEESREWIVFHYHENYTKMEGEKFDISELRSIRKFDCHYHRGILYFFRENTTPKLERLNQKVVVVEAPVFDGQLSYYTPPHSDYIYVANTDQNILITLNTTNLHVAQHSYEPPIDSTYHSIVGVHNGILTMVFEGTVGRCLMTTKLSYIDLSP</sequence>
<proteinExistence type="predicted"/>
<keyword evidence="2" id="KW-1185">Reference proteome</keyword>
<organism evidence="1 2">
    <name type="scientific">Pristionchus pacificus</name>
    <name type="common">Parasitic nematode worm</name>
    <dbReference type="NCBI Taxonomy" id="54126"/>
    <lineage>
        <taxon>Eukaryota</taxon>
        <taxon>Metazoa</taxon>
        <taxon>Ecdysozoa</taxon>
        <taxon>Nematoda</taxon>
        <taxon>Chromadorea</taxon>
        <taxon>Rhabditida</taxon>
        <taxon>Rhabditina</taxon>
        <taxon>Diplogasteromorpha</taxon>
        <taxon>Diplogasteroidea</taxon>
        <taxon>Neodiplogasteridae</taxon>
        <taxon>Pristionchus</taxon>
    </lineage>
</organism>
<dbReference type="Gene3D" id="2.60.120.820">
    <property type="entry name" value="PHR domain"/>
    <property type="match status" value="1"/>
</dbReference>
<protein>
    <submittedName>
        <fullName evidence="1">PHR domain-containing protein</fullName>
    </submittedName>
</protein>
<dbReference type="EnsemblMetazoa" id="PPA36449.1">
    <property type="protein sequence ID" value="PPA36449.1"/>
    <property type="gene ID" value="WBGene00274818"/>
</dbReference>
<dbReference type="PANTHER" id="PTHR45943:SF1">
    <property type="entry name" value="E3 UBIQUITIN-PROTEIN LIGASE MYCBP2"/>
    <property type="match status" value="1"/>
</dbReference>